<dbReference type="NCBIfam" id="TIGR03824">
    <property type="entry name" value="FlgM_jcvi"/>
    <property type="match status" value="1"/>
</dbReference>
<comment type="caution">
    <text evidence="10">The sequence shown here is derived from an EMBL/GenBank/DDBJ whole genome shotgun (WGS) entry which is preliminary data.</text>
</comment>
<gene>
    <name evidence="10" type="ORF">GCM10011452_01980</name>
</gene>
<dbReference type="RefSeq" id="WP_189631940.1">
    <property type="nucleotide sequence ID" value="NZ_BMYQ01000001.1"/>
</dbReference>
<keyword evidence="11" id="KW-1185">Reference proteome</keyword>
<comment type="similarity">
    <text evidence="1">Belongs to the FlgM family.</text>
</comment>
<keyword evidence="4" id="KW-1005">Bacterial flagellum biogenesis</keyword>
<evidence type="ECO:0000313" key="10">
    <source>
        <dbReference type="EMBL" id="GGW21474.1"/>
    </source>
</evidence>
<dbReference type="InterPro" id="IPR031316">
    <property type="entry name" value="FlgM_C"/>
</dbReference>
<evidence type="ECO:0000256" key="2">
    <source>
        <dbReference type="ARBA" id="ARBA00017823"/>
    </source>
</evidence>
<reference evidence="10" key="2">
    <citation type="submission" date="2020-09" db="EMBL/GenBank/DDBJ databases">
        <authorList>
            <person name="Sun Q."/>
            <person name="Kim S."/>
        </authorList>
    </citation>
    <scope>NUCLEOTIDE SEQUENCE</scope>
    <source>
        <strain evidence="10">KCTC 23714</strain>
    </source>
</reference>
<dbReference type="AlphaFoldDB" id="A0A918ILF3"/>
<evidence type="ECO:0000259" key="9">
    <source>
        <dbReference type="Pfam" id="PF04316"/>
    </source>
</evidence>
<evidence type="ECO:0000256" key="8">
    <source>
        <dbReference type="ARBA" id="ARBA00030117"/>
    </source>
</evidence>
<sequence length="98" mass="10273">MVQPINTQPGRVLLQGDPTAIDSRARTAAPDGPATTTGSETVSLSTEATALPAALQAGPPIDFERVNAIKSAIADGSYKPDPERIAESLTRDLFEFAH</sequence>
<evidence type="ECO:0000256" key="1">
    <source>
        <dbReference type="ARBA" id="ARBA00005322"/>
    </source>
</evidence>
<keyword evidence="5" id="KW-0805">Transcription regulation</keyword>
<dbReference type="InterPro" id="IPR007412">
    <property type="entry name" value="FlgM"/>
</dbReference>
<evidence type="ECO:0000256" key="7">
    <source>
        <dbReference type="ARBA" id="ARBA00024739"/>
    </source>
</evidence>
<dbReference type="GO" id="GO:0044781">
    <property type="term" value="P:bacterial-type flagellum organization"/>
    <property type="evidence" value="ECO:0007669"/>
    <property type="project" value="UniProtKB-KW"/>
</dbReference>
<evidence type="ECO:0000256" key="6">
    <source>
        <dbReference type="ARBA" id="ARBA00023163"/>
    </source>
</evidence>
<protein>
    <recommendedName>
        <fullName evidence="2">Negative regulator of flagellin synthesis</fullName>
    </recommendedName>
    <alternativeName>
        <fullName evidence="8">Anti-sigma-28 factor</fullName>
    </alternativeName>
</protein>
<keyword evidence="6" id="KW-0804">Transcription</keyword>
<evidence type="ECO:0000256" key="5">
    <source>
        <dbReference type="ARBA" id="ARBA00023015"/>
    </source>
</evidence>
<evidence type="ECO:0000313" key="11">
    <source>
        <dbReference type="Proteomes" id="UP000628984"/>
    </source>
</evidence>
<dbReference type="Proteomes" id="UP000628984">
    <property type="component" value="Unassembled WGS sequence"/>
</dbReference>
<dbReference type="SUPFAM" id="SSF101498">
    <property type="entry name" value="Anti-sigma factor FlgM"/>
    <property type="match status" value="1"/>
</dbReference>
<name>A0A918ILF3_9RHOB</name>
<evidence type="ECO:0000256" key="3">
    <source>
        <dbReference type="ARBA" id="ARBA00022491"/>
    </source>
</evidence>
<feature type="domain" description="Anti-sigma-28 factor FlgM C-terminal" evidence="9">
    <location>
        <begin position="41"/>
        <end position="90"/>
    </location>
</feature>
<dbReference type="InterPro" id="IPR035890">
    <property type="entry name" value="Anti-sigma-28_factor_FlgM_sf"/>
</dbReference>
<accession>A0A918ILF3</accession>
<evidence type="ECO:0000256" key="4">
    <source>
        <dbReference type="ARBA" id="ARBA00022795"/>
    </source>
</evidence>
<comment type="function">
    <text evidence="7">Responsible for the coupling of flagellin expression to flagellar assembly by preventing expression of the flagellin genes when a component of the middle class of proteins is defective. It negatively regulates flagellar genes by inhibiting the activity of FliA by directly binding to FliA.</text>
</comment>
<reference evidence="10" key="1">
    <citation type="journal article" date="2014" name="Int. J. Syst. Evol. Microbiol.">
        <title>Complete genome sequence of Corynebacterium casei LMG S-19264T (=DSM 44701T), isolated from a smear-ripened cheese.</title>
        <authorList>
            <consortium name="US DOE Joint Genome Institute (JGI-PGF)"/>
            <person name="Walter F."/>
            <person name="Albersmeier A."/>
            <person name="Kalinowski J."/>
            <person name="Ruckert C."/>
        </authorList>
    </citation>
    <scope>NUCLEOTIDE SEQUENCE</scope>
    <source>
        <strain evidence="10">KCTC 23714</strain>
    </source>
</reference>
<keyword evidence="3" id="KW-0678">Repressor</keyword>
<dbReference type="Pfam" id="PF04316">
    <property type="entry name" value="FlgM"/>
    <property type="match status" value="1"/>
</dbReference>
<proteinExistence type="inferred from homology"/>
<dbReference type="EMBL" id="BMYQ01000001">
    <property type="protein sequence ID" value="GGW21474.1"/>
    <property type="molecule type" value="Genomic_DNA"/>
</dbReference>
<organism evidence="10 11">
    <name type="scientific">Gemmobacter lanyuensis</name>
    <dbReference type="NCBI Taxonomy" id="1054497"/>
    <lineage>
        <taxon>Bacteria</taxon>
        <taxon>Pseudomonadati</taxon>
        <taxon>Pseudomonadota</taxon>
        <taxon>Alphaproteobacteria</taxon>
        <taxon>Rhodobacterales</taxon>
        <taxon>Paracoccaceae</taxon>
        <taxon>Gemmobacter</taxon>
    </lineage>
</organism>
<dbReference type="GO" id="GO:0045892">
    <property type="term" value="P:negative regulation of DNA-templated transcription"/>
    <property type="evidence" value="ECO:0007669"/>
    <property type="project" value="InterPro"/>
</dbReference>